<gene>
    <name evidence="5" type="ORF">CLOSTMETH_00313</name>
</gene>
<reference evidence="5 6" key="1">
    <citation type="submission" date="2009-01" db="EMBL/GenBank/DDBJ databases">
        <authorList>
            <person name="Fulton L."/>
            <person name="Clifton S."/>
            <person name="Fulton B."/>
            <person name="Xu J."/>
            <person name="Minx P."/>
            <person name="Pepin K.H."/>
            <person name="Johnson M."/>
            <person name="Bhonagiri V."/>
            <person name="Nash W.E."/>
            <person name="Mardis E.R."/>
            <person name="Wilson R.K."/>
        </authorList>
    </citation>
    <scope>NUCLEOTIDE SEQUENCE [LARGE SCALE GENOMIC DNA]</scope>
    <source>
        <strain evidence="5 6">DSM 5476</strain>
    </source>
</reference>
<accession>C0E918</accession>
<keyword evidence="1" id="KW-0805">Transcription regulation</keyword>
<dbReference type="eggNOG" id="COG1725">
    <property type="taxonomic scope" value="Bacteria"/>
</dbReference>
<dbReference type="STRING" id="537013.CLOSTMETH_00313"/>
<dbReference type="InterPro" id="IPR000524">
    <property type="entry name" value="Tscrpt_reg_HTH_GntR"/>
</dbReference>
<evidence type="ECO:0000256" key="1">
    <source>
        <dbReference type="ARBA" id="ARBA00023015"/>
    </source>
</evidence>
<dbReference type="GO" id="GO:0003700">
    <property type="term" value="F:DNA-binding transcription factor activity"/>
    <property type="evidence" value="ECO:0007669"/>
    <property type="project" value="InterPro"/>
</dbReference>
<dbReference type="HOGENOM" id="CLU_017584_10_0_9"/>
<dbReference type="SMART" id="SM00345">
    <property type="entry name" value="HTH_GNTR"/>
    <property type="match status" value="1"/>
</dbReference>
<organism evidence="5 6">
    <name type="scientific">[Clostridium] methylpentosum DSM 5476</name>
    <dbReference type="NCBI Taxonomy" id="537013"/>
    <lineage>
        <taxon>Bacteria</taxon>
        <taxon>Bacillati</taxon>
        <taxon>Bacillota</taxon>
        <taxon>Clostridia</taxon>
        <taxon>Eubacteriales</taxon>
        <taxon>Oscillospiraceae</taxon>
        <taxon>Oscillospiraceae incertae sedis</taxon>
    </lineage>
</organism>
<dbReference type="AlphaFoldDB" id="C0E918"/>
<dbReference type="Proteomes" id="UP000003340">
    <property type="component" value="Unassembled WGS sequence"/>
</dbReference>
<evidence type="ECO:0000256" key="3">
    <source>
        <dbReference type="ARBA" id="ARBA00023163"/>
    </source>
</evidence>
<dbReference type="EMBL" id="ACEC01000015">
    <property type="protein sequence ID" value="EEG32035.1"/>
    <property type="molecule type" value="Genomic_DNA"/>
</dbReference>
<reference evidence="5 6" key="2">
    <citation type="submission" date="2009-02" db="EMBL/GenBank/DDBJ databases">
        <title>Draft genome sequence of Clostridium methylpentosum (DSM 5476).</title>
        <authorList>
            <person name="Sudarsanam P."/>
            <person name="Ley R."/>
            <person name="Guruge J."/>
            <person name="Turnbaugh P.J."/>
            <person name="Mahowald M."/>
            <person name="Liep D."/>
            <person name="Gordon J."/>
        </authorList>
    </citation>
    <scope>NUCLEOTIDE SEQUENCE [LARGE SCALE GENOMIC DNA]</scope>
    <source>
        <strain evidence="5 6">DSM 5476</strain>
    </source>
</reference>
<keyword evidence="3" id="KW-0804">Transcription</keyword>
<proteinExistence type="predicted"/>
<dbReference type="CDD" id="cd07377">
    <property type="entry name" value="WHTH_GntR"/>
    <property type="match status" value="1"/>
</dbReference>
<dbReference type="PANTHER" id="PTHR38445">
    <property type="entry name" value="HTH-TYPE TRANSCRIPTIONAL REPRESSOR YTRA"/>
    <property type="match status" value="1"/>
</dbReference>
<evidence type="ECO:0000259" key="4">
    <source>
        <dbReference type="PROSITE" id="PS50949"/>
    </source>
</evidence>
<dbReference type="SUPFAM" id="SSF46785">
    <property type="entry name" value="Winged helix' DNA-binding domain"/>
    <property type="match status" value="1"/>
</dbReference>
<dbReference type="Pfam" id="PF00392">
    <property type="entry name" value="GntR"/>
    <property type="match status" value="1"/>
</dbReference>
<comment type="caution">
    <text evidence="5">The sequence shown here is derived from an EMBL/GenBank/DDBJ whole genome shotgun (WGS) entry which is preliminary data.</text>
</comment>
<protein>
    <submittedName>
        <fullName evidence="5">Transcriptional regulator, GntR family</fullName>
    </submittedName>
</protein>
<feature type="domain" description="HTH gntR-type" evidence="4">
    <location>
        <begin position="11"/>
        <end position="79"/>
    </location>
</feature>
<dbReference type="InterPro" id="IPR036388">
    <property type="entry name" value="WH-like_DNA-bd_sf"/>
</dbReference>
<sequence length="119" mass="13440">MLQQTDYNPNVPIYLQIMSKIRVKIVSGQWKEGGRVPSVRELSAVFGVNPNTMQRALTELEREGLLYSERTSGRFVTKDTARIAQARETFGKEIIGHLLEELTALGYTKEQIAQLVMEG</sequence>
<dbReference type="GO" id="GO:0003677">
    <property type="term" value="F:DNA binding"/>
    <property type="evidence" value="ECO:0007669"/>
    <property type="project" value="UniProtKB-KW"/>
</dbReference>
<name>C0E918_9FIRM</name>
<dbReference type="PRINTS" id="PR00035">
    <property type="entry name" value="HTHGNTR"/>
</dbReference>
<evidence type="ECO:0000313" key="5">
    <source>
        <dbReference type="EMBL" id="EEG32035.1"/>
    </source>
</evidence>
<keyword evidence="2" id="KW-0238">DNA-binding</keyword>
<dbReference type="Gene3D" id="1.10.10.10">
    <property type="entry name" value="Winged helix-like DNA-binding domain superfamily/Winged helix DNA-binding domain"/>
    <property type="match status" value="1"/>
</dbReference>
<dbReference type="InterPro" id="IPR036390">
    <property type="entry name" value="WH_DNA-bd_sf"/>
</dbReference>
<keyword evidence="6" id="KW-1185">Reference proteome</keyword>
<dbReference type="PROSITE" id="PS50949">
    <property type="entry name" value="HTH_GNTR"/>
    <property type="match status" value="1"/>
</dbReference>
<evidence type="ECO:0000313" key="6">
    <source>
        <dbReference type="Proteomes" id="UP000003340"/>
    </source>
</evidence>
<dbReference type="PANTHER" id="PTHR38445:SF6">
    <property type="entry name" value="GNTR-FAMILY TRANSCRIPTIONAL REGULATOR"/>
    <property type="match status" value="1"/>
</dbReference>
<evidence type="ECO:0000256" key="2">
    <source>
        <dbReference type="ARBA" id="ARBA00023125"/>
    </source>
</evidence>